<feature type="compositionally biased region" description="Basic and acidic residues" evidence="1">
    <location>
        <begin position="55"/>
        <end position="76"/>
    </location>
</feature>
<dbReference type="EMBL" id="JAEPRD010000483">
    <property type="protein sequence ID" value="KAG2191068.1"/>
    <property type="molecule type" value="Genomic_DNA"/>
</dbReference>
<sequence length="226" mass="25955">MTTKWHALHAKYRSRRDDANSTGSAPLQHWEFHDLMEQATIQMPTTNPPVTYSSHSRETVDNRGDYATRRRGRSEVDNDEDEDEDEDVVPQVNARRPRNVSVSMWFMANHMEQMEAQSRAERAADRARMIEERNADRARMAAEREADVARLAEEDAYRRVQLEHNNDYRRQNTELLREATLSTSRMVDLFAASIAQNNNATRAPTPTTTTSNNNPPSPNPSTDNII</sequence>
<evidence type="ECO:0000313" key="2">
    <source>
        <dbReference type="EMBL" id="KAG2191068.1"/>
    </source>
</evidence>
<gene>
    <name evidence="2" type="ORF">INT47_006624</name>
</gene>
<proteinExistence type="predicted"/>
<organism evidence="2 3">
    <name type="scientific">Mucor saturninus</name>
    <dbReference type="NCBI Taxonomy" id="64648"/>
    <lineage>
        <taxon>Eukaryota</taxon>
        <taxon>Fungi</taxon>
        <taxon>Fungi incertae sedis</taxon>
        <taxon>Mucoromycota</taxon>
        <taxon>Mucoromycotina</taxon>
        <taxon>Mucoromycetes</taxon>
        <taxon>Mucorales</taxon>
        <taxon>Mucorineae</taxon>
        <taxon>Mucoraceae</taxon>
        <taxon>Mucor</taxon>
    </lineage>
</organism>
<protein>
    <submittedName>
        <fullName evidence="2">Uncharacterized protein</fullName>
    </submittedName>
</protein>
<accession>A0A8H7QG59</accession>
<feature type="region of interest" description="Disordered" evidence="1">
    <location>
        <begin position="1"/>
        <end position="25"/>
    </location>
</feature>
<dbReference type="Proteomes" id="UP000603453">
    <property type="component" value="Unassembled WGS sequence"/>
</dbReference>
<feature type="compositionally biased region" description="Low complexity" evidence="1">
    <location>
        <begin position="197"/>
        <end position="214"/>
    </location>
</feature>
<feature type="region of interest" description="Disordered" evidence="1">
    <location>
        <begin position="38"/>
        <end position="89"/>
    </location>
</feature>
<name>A0A8H7QG59_9FUNG</name>
<comment type="caution">
    <text evidence="2">The sequence shown here is derived from an EMBL/GenBank/DDBJ whole genome shotgun (WGS) entry which is preliminary data.</text>
</comment>
<evidence type="ECO:0000313" key="3">
    <source>
        <dbReference type="Proteomes" id="UP000603453"/>
    </source>
</evidence>
<feature type="compositionally biased region" description="Basic residues" evidence="1">
    <location>
        <begin position="1"/>
        <end position="14"/>
    </location>
</feature>
<feature type="compositionally biased region" description="Acidic residues" evidence="1">
    <location>
        <begin position="77"/>
        <end position="88"/>
    </location>
</feature>
<feature type="compositionally biased region" description="Polar residues" evidence="1">
    <location>
        <begin position="39"/>
        <end position="54"/>
    </location>
</feature>
<dbReference type="AlphaFoldDB" id="A0A8H7QG59"/>
<feature type="region of interest" description="Disordered" evidence="1">
    <location>
        <begin position="196"/>
        <end position="226"/>
    </location>
</feature>
<keyword evidence="3" id="KW-1185">Reference proteome</keyword>
<reference evidence="2" key="1">
    <citation type="submission" date="2020-12" db="EMBL/GenBank/DDBJ databases">
        <title>Metabolic potential, ecology and presence of endohyphal bacteria is reflected in genomic diversity of Mucoromycotina.</title>
        <authorList>
            <person name="Muszewska A."/>
            <person name="Okrasinska A."/>
            <person name="Steczkiewicz K."/>
            <person name="Drgas O."/>
            <person name="Orlowska M."/>
            <person name="Perlinska-Lenart U."/>
            <person name="Aleksandrzak-Piekarczyk T."/>
            <person name="Szatraj K."/>
            <person name="Zielenkiewicz U."/>
            <person name="Pilsyk S."/>
            <person name="Malc E."/>
            <person name="Mieczkowski P."/>
            <person name="Kruszewska J.S."/>
            <person name="Biernat P."/>
            <person name="Pawlowska J."/>
        </authorList>
    </citation>
    <scope>NUCLEOTIDE SEQUENCE</scope>
    <source>
        <strain evidence="2">WA0000017839</strain>
    </source>
</reference>
<evidence type="ECO:0000256" key="1">
    <source>
        <dbReference type="SAM" id="MobiDB-lite"/>
    </source>
</evidence>